<reference evidence="1" key="1">
    <citation type="journal article" date="2023" name="G3 (Bethesda)">
        <title>A reference genome for the long-term kleptoplast-retaining sea slug Elysia crispata morphotype clarki.</title>
        <authorList>
            <person name="Eastman K.E."/>
            <person name="Pendleton A.L."/>
            <person name="Shaikh M.A."/>
            <person name="Suttiyut T."/>
            <person name="Ogas R."/>
            <person name="Tomko P."/>
            <person name="Gavelis G."/>
            <person name="Widhalm J.R."/>
            <person name="Wisecaver J.H."/>
        </authorList>
    </citation>
    <scope>NUCLEOTIDE SEQUENCE</scope>
    <source>
        <strain evidence="1">ECLA1</strain>
    </source>
</reference>
<evidence type="ECO:0000313" key="1">
    <source>
        <dbReference type="EMBL" id="KAK3795306.1"/>
    </source>
</evidence>
<dbReference type="AlphaFoldDB" id="A0AAE1AXW2"/>
<dbReference type="Proteomes" id="UP001283361">
    <property type="component" value="Unassembled WGS sequence"/>
</dbReference>
<comment type="caution">
    <text evidence="1">The sequence shown here is derived from an EMBL/GenBank/DDBJ whole genome shotgun (WGS) entry which is preliminary data.</text>
</comment>
<accession>A0AAE1AXW2</accession>
<dbReference type="EMBL" id="JAWDGP010001073">
    <property type="protein sequence ID" value="KAK3795306.1"/>
    <property type="molecule type" value="Genomic_DNA"/>
</dbReference>
<gene>
    <name evidence="1" type="ORF">RRG08_004461</name>
</gene>
<sequence length="435" mass="49267">MEDHHDVSSSSSETNDDAVRICEERHSFRVAGRYLYAVVKTSNEYDATEKFFVNKSDVAGAIVVPLADGRTALLLMKKKSQHLKYKRGIVSFSKVFKLSDLDVLSLIFPNESVDPVKDFLKTYQPADNATVIRLGCLRESEIENAKKPQLKRKLNGETNNSTAKRAKVERVMLCENQRYYFNCVPETQINNALEFVKKQQCVKSARLHSDGRTIMVTICNSVLVKDYKEAFKTDEWYLVKKLMTKRYDYRSNSTHVLLCSPYTHTSDALNVIRGTPGVTSAILGDAEGTINVTISADQRFQRYADCFDGDGWDVTENLRQNRVSFFKPVDGTLGTSEAAFQVSGDVTEKLRQKRVSFSKRLHGTLATTEAAIKAFNDLPWTTGDMLDKLCLSEDEMTNLPFLTWFYSQMGANWFNFDVNDTPYMAFTADSMIKLG</sequence>
<keyword evidence="2" id="KW-1185">Reference proteome</keyword>
<name>A0AAE1AXW2_9GAST</name>
<organism evidence="1 2">
    <name type="scientific">Elysia crispata</name>
    <name type="common">lettuce slug</name>
    <dbReference type="NCBI Taxonomy" id="231223"/>
    <lineage>
        <taxon>Eukaryota</taxon>
        <taxon>Metazoa</taxon>
        <taxon>Spiralia</taxon>
        <taxon>Lophotrochozoa</taxon>
        <taxon>Mollusca</taxon>
        <taxon>Gastropoda</taxon>
        <taxon>Heterobranchia</taxon>
        <taxon>Euthyneura</taxon>
        <taxon>Panpulmonata</taxon>
        <taxon>Sacoglossa</taxon>
        <taxon>Placobranchoidea</taxon>
        <taxon>Plakobranchidae</taxon>
        <taxon>Elysia</taxon>
    </lineage>
</organism>
<protein>
    <submittedName>
        <fullName evidence="1">Uncharacterized protein</fullName>
    </submittedName>
</protein>
<evidence type="ECO:0000313" key="2">
    <source>
        <dbReference type="Proteomes" id="UP001283361"/>
    </source>
</evidence>
<proteinExistence type="predicted"/>